<comment type="similarity">
    <text evidence="2">Belongs to the AzlC family.</text>
</comment>
<evidence type="ECO:0000256" key="5">
    <source>
        <dbReference type="ARBA" id="ARBA00022692"/>
    </source>
</evidence>
<dbReference type="OrthoDB" id="3177005at2"/>
<feature type="transmembrane region" description="Helical" evidence="8">
    <location>
        <begin position="164"/>
        <end position="181"/>
    </location>
</feature>
<evidence type="ECO:0000256" key="7">
    <source>
        <dbReference type="ARBA" id="ARBA00023136"/>
    </source>
</evidence>
<keyword evidence="7 8" id="KW-0472">Membrane</keyword>
<evidence type="ECO:0000256" key="1">
    <source>
        <dbReference type="ARBA" id="ARBA00004651"/>
    </source>
</evidence>
<dbReference type="RefSeq" id="WP_075397129.1">
    <property type="nucleotide sequence ID" value="NZ_MSDU01000004.1"/>
</dbReference>
<dbReference type="PANTHER" id="PTHR34979">
    <property type="entry name" value="INNER MEMBRANE PROTEIN YGAZ"/>
    <property type="match status" value="1"/>
</dbReference>
<dbReference type="GO" id="GO:1903785">
    <property type="term" value="P:L-valine transmembrane transport"/>
    <property type="evidence" value="ECO:0007669"/>
    <property type="project" value="TreeGrafter"/>
</dbReference>
<dbReference type="InterPro" id="IPR011606">
    <property type="entry name" value="Brnchd-chn_aa_trnsp_permease"/>
</dbReference>
<name>A0A1Q8Q957_9BACI</name>
<evidence type="ECO:0000256" key="2">
    <source>
        <dbReference type="ARBA" id="ARBA00010735"/>
    </source>
</evidence>
<organism evidence="9 10">
    <name type="scientific">Domibacillus antri</name>
    <dbReference type="NCBI Taxonomy" id="1714264"/>
    <lineage>
        <taxon>Bacteria</taxon>
        <taxon>Bacillati</taxon>
        <taxon>Bacillota</taxon>
        <taxon>Bacilli</taxon>
        <taxon>Bacillales</taxon>
        <taxon>Bacillaceae</taxon>
        <taxon>Domibacillus</taxon>
    </lineage>
</organism>
<feature type="transmembrane region" description="Helical" evidence="8">
    <location>
        <begin position="210"/>
        <end position="227"/>
    </location>
</feature>
<evidence type="ECO:0000256" key="8">
    <source>
        <dbReference type="SAM" id="Phobius"/>
    </source>
</evidence>
<evidence type="ECO:0000256" key="3">
    <source>
        <dbReference type="ARBA" id="ARBA00022448"/>
    </source>
</evidence>
<comment type="subcellular location">
    <subcellularLocation>
        <location evidence="1">Cell membrane</location>
        <topology evidence="1">Multi-pass membrane protein</topology>
    </subcellularLocation>
</comment>
<evidence type="ECO:0000256" key="6">
    <source>
        <dbReference type="ARBA" id="ARBA00022989"/>
    </source>
</evidence>
<feature type="transmembrane region" description="Helical" evidence="8">
    <location>
        <begin position="47"/>
        <end position="69"/>
    </location>
</feature>
<feature type="transmembrane region" description="Helical" evidence="8">
    <location>
        <begin position="15"/>
        <end position="35"/>
    </location>
</feature>
<sequence length="237" mass="25229">METAAAERGEFKEGFYAGTGIAIGYFPAALTYGLLAKSAELSFVETMSLSIFVFAGAAQYIAISLIALGTGIFEIVLTTFILNIRHFLMSAALNEKAEDESFWKKAAYSFGVTDETFSVASMRKGSINASYMAGLIIISYSSWVISSGLGYMAGNALPQVVQESMGVALYAMFIGLLVPLLKTSHKAIILAGTAALLNCIFIYSDTLSSGWAIIVSTLLAAVSIEAADQMKRKGQSL</sequence>
<feature type="transmembrane region" description="Helical" evidence="8">
    <location>
        <begin position="131"/>
        <end position="152"/>
    </location>
</feature>
<dbReference type="STRING" id="1714264.BTO30_02405"/>
<dbReference type="PANTHER" id="PTHR34979:SF1">
    <property type="entry name" value="INNER MEMBRANE PROTEIN YGAZ"/>
    <property type="match status" value="1"/>
</dbReference>
<comment type="caution">
    <text evidence="9">The sequence shown here is derived from an EMBL/GenBank/DDBJ whole genome shotgun (WGS) entry which is preliminary data.</text>
</comment>
<evidence type="ECO:0000313" key="10">
    <source>
        <dbReference type="Proteomes" id="UP000185568"/>
    </source>
</evidence>
<gene>
    <name evidence="9" type="ORF">BTO30_02405</name>
</gene>
<dbReference type="GO" id="GO:0005886">
    <property type="term" value="C:plasma membrane"/>
    <property type="evidence" value="ECO:0007669"/>
    <property type="project" value="UniProtKB-SubCell"/>
</dbReference>
<accession>A0A1Q8Q957</accession>
<dbReference type="AlphaFoldDB" id="A0A1Q8Q957"/>
<keyword evidence="4" id="KW-1003">Cell membrane</keyword>
<reference evidence="9 10" key="1">
    <citation type="submission" date="2016-12" db="EMBL/GenBank/DDBJ databases">
        <title>Domibacillus antri genome sequencing.</title>
        <authorList>
            <person name="Verma A."/>
            <person name="Krishnamurthi S."/>
        </authorList>
    </citation>
    <scope>NUCLEOTIDE SEQUENCE [LARGE SCALE GENOMIC DNA]</scope>
    <source>
        <strain evidence="9 10">XD80</strain>
    </source>
</reference>
<evidence type="ECO:0000256" key="4">
    <source>
        <dbReference type="ARBA" id="ARBA00022475"/>
    </source>
</evidence>
<keyword evidence="10" id="KW-1185">Reference proteome</keyword>
<dbReference type="Proteomes" id="UP000185568">
    <property type="component" value="Unassembled WGS sequence"/>
</dbReference>
<feature type="transmembrane region" description="Helical" evidence="8">
    <location>
        <begin position="188"/>
        <end position="204"/>
    </location>
</feature>
<dbReference type="Pfam" id="PF03591">
    <property type="entry name" value="AzlC"/>
    <property type="match status" value="1"/>
</dbReference>
<dbReference type="EMBL" id="MSDU01000004">
    <property type="protein sequence ID" value="OLN23888.1"/>
    <property type="molecule type" value="Genomic_DNA"/>
</dbReference>
<keyword evidence="3" id="KW-0813">Transport</keyword>
<evidence type="ECO:0000313" key="9">
    <source>
        <dbReference type="EMBL" id="OLN23888.1"/>
    </source>
</evidence>
<keyword evidence="6 8" id="KW-1133">Transmembrane helix</keyword>
<proteinExistence type="inferred from homology"/>
<protein>
    <submittedName>
        <fullName evidence="9">Branched-chain amino acid ABC transporter permease</fullName>
    </submittedName>
</protein>
<keyword evidence="5 8" id="KW-0812">Transmembrane</keyword>